<dbReference type="EMBL" id="PKPP01002240">
    <property type="protein sequence ID" value="PWA76652.1"/>
    <property type="molecule type" value="Genomic_DNA"/>
</dbReference>
<keyword evidence="2" id="KW-0862">Zinc</keyword>
<evidence type="ECO:0000256" key="2">
    <source>
        <dbReference type="ARBA" id="ARBA00022833"/>
    </source>
</evidence>
<keyword evidence="1" id="KW-0479">Metal-binding</keyword>
<organism evidence="5 6">
    <name type="scientific">Artemisia annua</name>
    <name type="common">Sweet wormwood</name>
    <dbReference type="NCBI Taxonomy" id="35608"/>
    <lineage>
        <taxon>Eukaryota</taxon>
        <taxon>Viridiplantae</taxon>
        <taxon>Streptophyta</taxon>
        <taxon>Embryophyta</taxon>
        <taxon>Tracheophyta</taxon>
        <taxon>Spermatophyta</taxon>
        <taxon>Magnoliopsida</taxon>
        <taxon>eudicotyledons</taxon>
        <taxon>Gunneridae</taxon>
        <taxon>Pentapetalae</taxon>
        <taxon>asterids</taxon>
        <taxon>campanulids</taxon>
        <taxon>Asterales</taxon>
        <taxon>Asteraceae</taxon>
        <taxon>Asteroideae</taxon>
        <taxon>Anthemideae</taxon>
        <taxon>Artemisiinae</taxon>
        <taxon>Artemisia</taxon>
    </lineage>
</organism>
<protein>
    <submittedName>
        <fullName evidence="5">Cinnamyl alcohol dehydrogenase</fullName>
    </submittedName>
</protein>
<gene>
    <name evidence="5" type="ORF">CTI12_AA198070</name>
</gene>
<dbReference type="GO" id="GO:0016616">
    <property type="term" value="F:oxidoreductase activity, acting on the CH-OH group of donors, NAD or NADP as acceptor"/>
    <property type="evidence" value="ECO:0007669"/>
    <property type="project" value="InterPro"/>
</dbReference>
<keyword evidence="6" id="KW-1185">Reference proteome</keyword>
<dbReference type="InterPro" id="IPR047109">
    <property type="entry name" value="CAD-like"/>
</dbReference>
<evidence type="ECO:0000256" key="3">
    <source>
        <dbReference type="ARBA" id="ARBA00023002"/>
    </source>
</evidence>
<dbReference type="Gene3D" id="3.40.50.720">
    <property type="entry name" value="NAD(P)-binding Rossmann-like Domain"/>
    <property type="match status" value="1"/>
</dbReference>
<evidence type="ECO:0000256" key="1">
    <source>
        <dbReference type="ARBA" id="ARBA00022723"/>
    </source>
</evidence>
<dbReference type="AlphaFoldDB" id="A0A2U1NT19"/>
<sequence length="129" mass="14371">MPVKPLSMHTVIPSIDVDDSTFLQYAELVNSTQLHILADSDEHEVVQQVQTSQVRKAIERLKADHFMKNNDSEQMMAAMRTLDGLIDTVYANHAVEQLVRLLKPQGKLIVVGVPDKSLEVPPISLVSVN</sequence>
<dbReference type="SUPFAM" id="SSF51735">
    <property type="entry name" value="NAD(P)-binding Rossmann-fold domains"/>
    <property type="match status" value="1"/>
</dbReference>
<keyword evidence="3" id="KW-0560">Oxidoreductase</keyword>
<dbReference type="Pfam" id="PF00107">
    <property type="entry name" value="ADH_zinc_N"/>
    <property type="match status" value="1"/>
</dbReference>
<name>A0A2U1NT19_ARTAN</name>
<dbReference type="GO" id="GO:0046872">
    <property type="term" value="F:metal ion binding"/>
    <property type="evidence" value="ECO:0007669"/>
    <property type="project" value="UniProtKB-KW"/>
</dbReference>
<proteinExistence type="predicted"/>
<evidence type="ECO:0000313" key="6">
    <source>
        <dbReference type="Proteomes" id="UP000245207"/>
    </source>
</evidence>
<evidence type="ECO:0000259" key="4">
    <source>
        <dbReference type="Pfam" id="PF00107"/>
    </source>
</evidence>
<dbReference type="STRING" id="35608.A0A2U1NT19"/>
<evidence type="ECO:0000313" key="5">
    <source>
        <dbReference type="EMBL" id="PWA76652.1"/>
    </source>
</evidence>
<feature type="domain" description="Alcohol dehydrogenase-like C-terminal" evidence="4">
    <location>
        <begin position="49"/>
        <end position="122"/>
    </location>
</feature>
<dbReference type="PANTHER" id="PTHR42683">
    <property type="entry name" value="ALDEHYDE REDUCTASE"/>
    <property type="match status" value="1"/>
</dbReference>
<reference evidence="5 6" key="1">
    <citation type="journal article" date="2018" name="Mol. Plant">
        <title>The genome of Artemisia annua provides insight into the evolution of Asteraceae family and artemisinin biosynthesis.</title>
        <authorList>
            <person name="Shen Q."/>
            <person name="Zhang L."/>
            <person name="Liao Z."/>
            <person name="Wang S."/>
            <person name="Yan T."/>
            <person name="Shi P."/>
            <person name="Liu M."/>
            <person name="Fu X."/>
            <person name="Pan Q."/>
            <person name="Wang Y."/>
            <person name="Lv Z."/>
            <person name="Lu X."/>
            <person name="Zhang F."/>
            <person name="Jiang W."/>
            <person name="Ma Y."/>
            <person name="Chen M."/>
            <person name="Hao X."/>
            <person name="Li L."/>
            <person name="Tang Y."/>
            <person name="Lv G."/>
            <person name="Zhou Y."/>
            <person name="Sun X."/>
            <person name="Brodelius P.E."/>
            <person name="Rose J.K.C."/>
            <person name="Tang K."/>
        </authorList>
    </citation>
    <scope>NUCLEOTIDE SEQUENCE [LARGE SCALE GENOMIC DNA]</scope>
    <source>
        <strain evidence="6">cv. Huhao1</strain>
        <tissue evidence="5">Leaf</tissue>
    </source>
</reference>
<comment type="caution">
    <text evidence="5">The sequence shown here is derived from an EMBL/GenBank/DDBJ whole genome shotgun (WGS) entry which is preliminary data.</text>
</comment>
<dbReference type="InterPro" id="IPR036291">
    <property type="entry name" value="NAD(P)-bd_dom_sf"/>
</dbReference>
<accession>A0A2U1NT19</accession>
<dbReference type="InterPro" id="IPR013149">
    <property type="entry name" value="ADH-like_C"/>
</dbReference>
<dbReference type="OrthoDB" id="1879366at2759"/>
<dbReference type="Proteomes" id="UP000245207">
    <property type="component" value="Unassembled WGS sequence"/>
</dbReference>